<evidence type="ECO:0000313" key="2">
    <source>
        <dbReference type="EMBL" id="KAE9391176.1"/>
    </source>
</evidence>
<dbReference type="CDD" id="cd02440">
    <property type="entry name" value="AdoMet_MTases"/>
    <property type="match status" value="1"/>
</dbReference>
<protein>
    <submittedName>
        <fullName evidence="2">S-adenosyl-L-methionine-dependent methyltransferase</fullName>
    </submittedName>
</protein>
<sequence length="316" mass="35089">MSFEYSELEEVTDYASHFTTRGGRLYPSRTITSPYPLPVDTPENERHQFQHRSLAYVVGENYTGPVTEILARQEAAGKVVIDLGCGTGEWVLEMANEFPHVSFFGLEIVPIMHNMDLPENVQFEIHDIGERTRWPDASVDIVHARSIFMAVRDYSAIIHEAARILKPGGLFLSGEWKYSPSFHPGAPGAANPSEDVPGLDRFYRALNDALTARGIDVTVPSTVGQRIVNSGAFTEVQSGRIPIPLGGWKRDDANYHRMGISNRDHLLRFIKTVRPILAASGVSRSDMMHIQGQCFSELGGVSGLISEYLLAYGRKV</sequence>
<evidence type="ECO:0000313" key="3">
    <source>
        <dbReference type="Proteomes" id="UP000799118"/>
    </source>
</evidence>
<dbReference type="SUPFAM" id="SSF53335">
    <property type="entry name" value="S-adenosyl-L-methionine-dependent methyltransferases"/>
    <property type="match status" value="1"/>
</dbReference>
<dbReference type="Proteomes" id="UP000799118">
    <property type="component" value="Unassembled WGS sequence"/>
</dbReference>
<dbReference type="Gene3D" id="3.40.50.150">
    <property type="entry name" value="Vaccinia Virus protein VP39"/>
    <property type="match status" value="1"/>
</dbReference>
<dbReference type="PANTHER" id="PTHR43591:SF110">
    <property type="entry name" value="RHODANESE DOMAIN-CONTAINING PROTEIN"/>
    <property type="match status" value="1"/>
</dbReference>
<evidence type="ECO:0000259" key="1">
    <source>
        <dbReference type="Pfam" id="PF13847"/>
    </source>
</evidence>
<dbReference type="Pfam" id="PF13847">
    <property type="entry name" value="Methyltransf_31"/>
    <property type="match status" value="1"/>
</dbReference>
<name>A0A6A4H092_9AGAR</name>
<proteinExistence type="predicted"/>
<organism evidence="2 3">
    <name type="scientific">Gymnopus androsaceus JB14</name>
    <dbReference type="NCBI Taxonomy" id="1447944"/>
    <lineage>
        <taxon>Eukaryota</taxon>
        <taxon>Fungi</taxon>
        <taxon>Dikarya</taxon>
        <taxon>Basidiomycota</taxon>
        <taxon>Agaricomycotina</taxon>
        <taxon>Agaricomycetes</taxon>
        <taxon>Agaricomycetidae</taxon>
        <taxon>Agaricales</taxon>
        <taxon>Marasmiineae</taxon>
        <taxon>Omphalotaceae</taxon>
        <taxon>Gymnopus</taxon>
    </lineage>
</organism>
<keyword evidence="2" id="KW-0489">Methyltransferase</keyword>
<accession>A0A6A4H092</accession>
<dbReference type="InterPro" id="IPR025714">
    <property type="entry name" value="Methyltranfer_dom"/>
</dbReference>
<dbReference type="InterPro" id="IPR029063">
    <property type="entry name" value="SAM-dependent_MTases_sf"/>
</dbReference>
<gene>
    <name evidence="2" type="ORF">BT96DRAFT_318725</name>
</gene>
<dbReference type="AlphaFoldDB" id="A0A6A4H092"/>
<dbReference type="EMBL" id="ML769634">
    <property type="protein sequence ID" value="KAE9391176.1"/>
    <property type="molecule type" value="Genomic_DNA"/>
</dbReference>
<dbReference type="GO" id="GO:0032259">
    <property type="term" value="P:methylation"/>
    <property type="evidence" value="ECO:0007669"/>
    <property type="project" value="UniProtKB-KW"/>
</dbReference>
<feature type="domain" description="Methyltransferase" evidence="1">
    <location>
        <begin position="76"/>
        <end position="174"/>
    </location>
</feature>
<dbReference type="GO" id="GO:0008168">
    <property type="term" value="F:methyltransferase activity"/>
    <property type="evidence" value="ECO:0007669"/>
    <property type="project" value="UniProtKB-KW"/>
</dbReference>
<dbReference type="OrthoDB" id="2013972at2759"/>
<keyword evidence="3" id="KW-1185">Reference proteome</keyword>
<reference evidence="2" key="1">
    <citation type="journal article" date="2019" name="Environ. Microbiol.">
        <title>Fungal ecological strategies reflected in gene transcription - a case study of two litter decomposers.</title>
        <authorList>
            <person name="Barbi F."/>
            <person name="Kohler A."/>
            <person name="Barry K."/>
            <person name="Baskaran P."/>
            <person name="Daum C."/>
            <person name="Fauchery L."/>
            <person name="Ihrmark K."/>
            <person name="Kuo A."/>
            <person name="LaButti K."/>
            <person name="Lipzen A."/>
            <person name="Morin E."/>
            <person name="Grigoriev I.V."/>
            <person name="Henrissat B."/>
            <person name="Lindahl B."/>
            <person name="Martin F."/>
        </authorList>
    </citation>
    <scope>NUCLEOTIDE SEQUENCE</scope>
    <source>
        <strain evidence="2">JB14</strain>
    </source>
</reference>
<dbReference type="PANTHER" id="PTHR43591">
    <property type="entry name" value="METHYLTRANSFERASE"/>
    <property type="match status" value="1"/>
</dbReference>
<keyword evidence="2" id="KW-0808">Transferase</keyword>